<gene>
    <name evidence="6 8" type="primary">recF</name>
    <name evidence="8" type="ORF">GCU85_07840</name>
</gene>
<dbReference type="NCBIfam" id="TIGR00611">
    <property type="entry name" value="recf"/>
    <property type="match status" value="1"/>
</dbReference>
<evidence type="ECO:0000256" key="4">
    <source>
        <dbReference type="ARBA" id="ARBA00022840"/>
    </source>
</evidence>
<dbReference type="HAMAP" id="MF_00365">
    <property type="entry name" value="RecF"/>
    <property type="match status" value="1"/>
</dbReference>
<evidence type="ECO:0000256" key="3">
    <source>
        <dbReference type="ARBA" id="ARBA00022741"/>
    </source>
</evidence>
<dbReference type="GO" id="GO:0003697">
    <property type="term" value="F:single-stranded DNA binding"/>
    <property type="evidence" value="ECO:0007669"/>
    <property type="project" value="UniProtKB-UniRule"/>
</dbReference>
<dbReference type="SUPFAM" id="SSF52540">
    <property type="entry name" value="P-loop containing nucleoside triphosphate hydrolases"/>
    <property type="match status" value="1"/>
</dbReference>
<protein>
    <recommendedName>
        <fullName evidence="6">DNA replication and repair protein RecF</fullName>
    </recommendedName>
</protein>
<keyword evidence="6" id="KW-0234">DNA repair</keyword>
<comment type="subcellular location">
    <subcellularLocation>
        <location evidence="6">Cytoplasm</location>
    </subcellularLocation>
</comment>
<keyword evidence="6" id="KW-0742">SOS response</keyword>
<feature type="binding site" evidence="6">
    <location>
        <begin position="30"/>
        <end position="37"/>
    </location>
    <ligand>
        <name>ATP</name>
        <dbReference type="ChEBI" id="CHEBI:30616"/>
    </ligand>
</feature>
<dbReference type="PANTHER" id="PTHR32182">
    <property type="entry name" value="DNA REPLICATION AND REPAIR PROTEIN RECF"/>
    <property type="match status" value="1"/>
</dbReference>
<dbReference type="RefSeq" id="WP_152810628.1">
    <property type="nucleotide sequence ID" value="NZ_WHNW01000009.1"/>
</dbReference>
<comment type="caution">
    <text evidence="8">The sequence shown here is derived from an EMBL/GenBank/DDBJ whole genome shotgun (WGS) entry which is preliminary data.</text>
</comment>
<organism evidence="8 9">
    <name type="scientific">Ostreibacterium oceani</name>
    <dbReference type="NCBI Taxonomy" id="2654998"/>
    <lineage>
        <taxon>Bacteria</taxon>
        <taxon>Pseudomonadati</taxon>
        <taxon>Pseudomonadota</taxon>
        <taxon>Gammaproteobacteria</taxon>
        <taxon>Cardiobacteriales</taxon>
        <taxon>Ostreibacteriaceae</taxon>
        <taxon>Ostreibacterium</taxon>
    </lineage>
</organism>
<dbReference type="Pfam" id="PF02463">
    <property type="entry name" value="SMC_N"/>
    <property type="match status" value="1"/>
</dbReference>
<evidence type="ECO:0000256" key="2">
    <source>
        <dbReference type="ARBA" id="ARBA00022705"/>
    </source>
</evidence>
<reference evidence="8 9" key="1">
    <citation type="submission" date="2019-10" db="EMBL/GenBank/DDBJ databases">
        <title>Cardiobacteriales fam. a chemoheterotrophic member of the order Cardiobacteriales, and proposal of Cardiobacteriales fam. nov.</title>
        <authorList>
            <person name="Wang C."/>
        </authorList>
    </citation>
    <scope>NUCLEOTIDE SEQUENCE [LARGE SCALE GENOMIC DNA]</scope>
    <source>
        <strain evidence="8 9">ML27</strain>
    </source>
</reference>
<evidence type="ECO:0000256" key="1">
    <source>
        <dbReference type="ARBA" id="ARBA00022490"/>
    </source>
</evidence>
<dbReference type="InterPro" id="IPR001238">
    <property type="entry name" value="DNA-binding_RecF"/>
</dbReference>
<evidence type="ECO:0000256" key="6">
    <source>
        <dbReference type="HAMAP-Rule" id="MF_00365"/>
    </source>
</evidence>
<dbReference type="InterPro" id="IPR042174">
    <property type="entry name" value="RecF_2"/>
</dbReference>
<dbReference type="GO" id="GO:0000731">
    <property type="term" value="P:DNA synthesis involved in DNA repair"/>
    <property type="evidence" value="ECO:0007669"/>
    <property type="project" value="TreeGrafter"/>
</dbReference>
<dbReference type="GO" id="GO:0005737">
    <property type="term" value="C:cytoplasm"/>
    <property type="evidence" value="ECO:0007669"/>
    <property type="project" value="UniProtKB-SubCell"/>
</dbReference>
<keyword evidence="5 6" id="KW-0238">DNA-binding</keyword>
<proteinExistence type="inferred from homology"/>
<dbReference type="GO" id="GO:0005524">
    <property type="term" value="F:ATP binding"/>
    <property type="evidence" value="ECO:0007669"/>
    <property type="project" value="UniProtKB-UniRule"/>
</dbReference>
<dbReference type="InterPro" id="IPR003395">
    <property type="entry name" value="RecF/RecN/SMC_N"/>
</dbReference>
<keyword evidence="9" id="KW-1185">Reference proteome</keyword>
<dbReference type="PANTHER" id="PTHR32182:SF0">
    <property type="entry name" value="DNA REPLICATION AND REPAIR PROTEIN RECF"/>
    <property type="match status" value="1"/>
</dbReference>
<keyword evidence="6" id="KW-0227">DNA damage</keyword>
<keyword evidence="4 6" id="KW-0067">ATP-binding</keyword>
<dbReference type="EMBL" id="WHNW01000009">
    <property type="protein sequence ID" value="MPV86634.1"/>
    <property type="molecule type" value="Genomic_DNA"/>
</dbReference>
<dbReference type="InterPro" id="IPR027417">
    <property type="entry name" value="P-loop_NTPase"/>
</dbReference>
<dbReference type="AlphaFoldDB" id="A0A6N7EV37"/>
<evidence type="ECO:0000259" key="7">
    <source>
        <dbReference type="Pfam" id="PF02463"/>
    </source>
</evidence>
<keyword evidence="2 6" id="KW-0235">DNA replication</keyword>
<keyword evidence="1 6" id="KW-0963">Cytoplasm</keyword>
<name>A0A6N7EV37_9GAMM</name>
<comment type="similarity">
    <text evidence="6">Belongs to the RecF family.</text>
</comment>
<keyword evidence="3 6" id="KW-0547">Nucleotide-binding</keyword>
<dbReference type="InParanoid" id="A0A6N7EV37"/>
<evidence type="ECO:0000313" key="8">
    <source>
        <dbReference type="EMBL" id="MPV86634.1"/>
    </source>
</evidence>
<comment type="function">
    <text evidence="6">The RecF protein is involved in DNA metabolism; it is required for DNA replication and normal SOS inducibility. RecF binds preferentially to single-stranded, linear DNA. It also seems to bind ATP.</text>
</comment>
<dbReference type="FunCoup" id="A0A6N7EV37">
    <property type="interactions" value="187"/>
</dbReference>
<dbReference type="Gene3D" id="3.40.50.300">
    <property type="entry name" value="P-loop containing nucleotide triphosphate hydrolases"/>
    <property type="match status" value="1"/>
</dbReference>
<evidence type="ECO:0000256" key="5">
    <source>
        <dbReference type="ARBA" id="ARBA00023125"/>
    </source>
</evidence>
<accession>A0A6N7EV37</accession>
<dbReference type="GO" id="GO:0006260">
    <property type="term" value="P:DNA replication"/>
    <property type="evidence" value="ECO:0007669"/>
    <property type="project" value="UniProtKB-UniRule"/>
</dbReference>
<dbReference type="GO" id="GO:0009432">
    <property type="term" value="P:SOS response"/>
    <property type="evidence" value="ECO:0007669"/>
    <property type="project" value="UniProtKB-UniRule"/>
</dbReference>
<feature type="domain" description="RecF/RecN/SMC N-terminal" evidence="7">
    <location>
        <begin position="3"/>
        <end position="338"/>
    </location>
</feature>
<dbReference type="Proteomes" id="UP000471298">
    <property type="component" value="Unassembled WGS sequence"/>
</dbReference>
<evidence type="ECO:0000313" key="9">
    <source>
        <dbReference type="Proteomes" id="UP000471298"/>
    </source>
</evidence>
<dbReference type="GO" id="GO:0006302">
    <property type="term" value="P:double-strand break repair"/>
    <property type="evidence" value="ECO:0007669"/>
    <property type="project" value="TreeGrafter"/>
</dbReference>
<sequence>MHISQLRVENFRNLANQVVPLSDKVNLITGANGAGKTSMLEAIYYFGRQKSFRTSKIKELIQQGKPYFRIIGKTELPNHHIGIERREDLSTQMRLDRQPQKNAAHISKIVPVIAVTAHSFQLIDAGPAFRRPFIDYGTFHYHQHFIQAWQRYHRALKNRNAALKQKMPTAAIQSFDAVLTEQGHQLHDMRRAYFAQLIPILSEQLQRLNFPYTITLSYLPGWNELYALDAYLTRHFANDLRMGHTRYGPHRADFTLTVDGIEVSQRLSRGQQKTLILALYLSQIALISQFGHTRPLLIIDDIASEFDALRRNHLLEQLMGFDCQMFFSSTEADFFDASLRRHAFLMQMDNGHIR</sequence>
<dbReference type="Gene3D" id="1.20.1050.90">
    <property type="entry name" value="RecF/RecN/SMC, N-terminal domain"/>
    <property type="match status" value="1"/>
</dbReference>